<reference evidence="2" key="1">
    <citation type="submission" date="2017-01" db="EMBL/GenBank/DDBJ databases">
        <title>A deep insight into the sialotranscriptome of adult male and female Cluex tarsalis mosquitoes.</title>
        <authorList>
            <person name="Ribeiro J.M."/>
            <person name="Moreira F."/>
            <person name="Bernard K.A."/>
            <person name="Calvo E."/>
        </authorList>
    </citation>
    <scope>NUCLEOTIDE SEQUENCE</scope>
    <source>
        <strain evidence="2">Kern County</strain>
        <tissue evidence="2">Salivary glands</tissue>
    </source>
</reference>
<dbReference type="PANTHER" id="PTHR20905">
    <property type="entry name" value="N-ACETYLTRANSFERASE-RELATED"/>
    <property type="match status" value="1"/>
</dbReference>
<dbReference type="AlphaFoldDB" id="A0A1Q3FPR4"/>
<dbReference type="Gene3D" id="3.40.630.30">
    <property type="match status" value="1"/>
</dbReference>
<dbReference type="CDD" id="cd04301">
    <property type="entry name" value="NAT_SF"/>
    <property type="match status" value="1"/>
</dbReference>
<dbReference type="PANTHER" id="PTHR20905:SF32">
    <property type="entry name" value="ARYLALKYLAMINE N-ACETYLTRANSFERASE-LIKE 7, ISOFORM A"/>
    <property type="match status" value="1"/>
</dbReference>
<organism evidence="2">
    <name type="scientific">Culex tarsalis</name>
    <name type="common">Encephalitis mosquito</name>
    <dbReference type="NCBI Taxonomy" id="7177"/>
    <lineage>
        <taxon>Eukaryota</taxon>
        <taxon>Metazoa</taxon>
        <taxon>Ecdysozoa</taxon>
        <taxon>Arthropoda</taxon>
        <taxon>Hexapoda</taxon>
        <taxon>Insecta</taxon>
        <taxon>Pterygota</taxon>
        <taxon>Neoptera</taxon>
        <taxon>Endopterygota</taxon>
        <taxon>Diptera</taxon>
        <taxon>Nematocera</taxon>
        <taxon>Culicoidea</taxon>
        <taxon>Culicidae</taxon>
        <taxon>Culicinae</taxon>
        <taxon>Culicini</taxon>
        <taxon>Culex</taxon>
        <taxon>Culex</taxon>
    </lineage>
</organism>
<sequence>MSSWQRPASLEYPHVWGTFRARDVDSEELVEYRVQDLPQDRVEDAIVHMKTFFLRDEPMCSSVGLYRDPDALAEFAEMWRTVAAQRVAVVCFRTGSDEIVGLNMLTVVSQANAKEYKFKSVGMQTMYDAYVGMLKQANLFEKYAVEDYLSAWGLSVSPRFRGRGIATELLRARIPICRTIGLRITVTLFSHPGSQIPAAKVGFFDEIVASYKQLADDGYLFPGVTHELCKLMTMGLE</sequence>
<dbReference type="EMBL" id="GFDL01005460">
    <property type="protein sequence ID" value="JAV29585.1"/>
    <property type="molecule type" value="Transcribed_RNA"/>
</dbReference>
<dbReference type="InterPro" id="IPR016181">
    <property type="entry name" value="Acyl_CoA_acyltransferase"/>
</dbReference>
<dbReference type="SUPFAM" id="SSF55729">
    <property type="entry name" value="Acyl-CoA N-acyltransferases (Nat)"/>
    <property type="match status" value="1"/>
</dbReference>
<dbReference type="GO" id="GO:0008080">
    <property type="term" value="F:N-acetyltransferase activity"/>
    <property type="evidence" value="ECO:0007669"/>
    <property type="project" value="TreeGrafter"/>
</dbReference>
<accession>A0A1Q3FPR4</accession>
<name>A0A1Q3FPR4_CULTA</name>
<proteinExistence type="predicted"/>
<evidence type="ECO:0000313" key="2">
    <source>
        <dbReference type="EMBL" id="JAV29585.1"/>
    </source>
</evidence>
<evidence type="ECO:0000259" key="1">
    <source>
        <dbReference type="Pfam" id="PF00583"/>
    </source>
</evidence>
<protein>
    <recommendedName>
        <fullName evidence="1">N-acetyltransferase domain-containing protein</fullName>
    </recommendedName>
</protein>
<dbReference type="Pfam" id="PF00583">
    <property type="entry name" value="Acetyltransf_1"/>
    <property type="match status" value="1"/>
</dbReference>
<dbReference type="InterPro" id="IPR000182">
    <property type="entry name" value="GNAT_dom"/>
</dbReference>
<feature type="domain" description="N-acetyltransferase" evidence="1">
    <location>
        <begin position="145"/>
        <end position="188"/>
    </location>
</feature>